<dbReference type="PRINTS" id="PR00420">
    <property type="entry name" value="RNGMNOXGNASE"/>
</dbReference>
<dbReference type="Gene3D" id="3.40.30.120">
    <property type="match status" value="1"/>
</dbReference>
<dbReference type="RefSeq" id="WP_112441840.1">
    <property type="nucleotide sequence ID" value="NZ_CP030073.1"/>
</dbReference>
<dbReference type="GO" id="GO:0071949">
    <property type="term" value="F:FAD binding"/>
    <property type="evidence" value="ECO:0007669"/>
    <property type="project" value="InterPro"/>
</dbReference>
<evidence type="ECO:0000256" key="1">
    <source>
        <dbReference type="ARBA" id="ARBA00001974"/>
    </source>
</evidence>
<proteinExistence type="predicted"/>
<keyword evidence="2" id="KW-0285">Flavoprotein</keyword>
<sequence length="597" mass="64740">MTKKYDVEIPVLIVGGGGAGLTSSILLSRLGIESLLVTRYPSTTHVPRAHMLNQRSMEIFADMGVDSQIRAKGAPQEYMSRIGFLSGLAGGGPKNGHGRRIGSIEAWGGGYTDPEYVAASPQAAANLSLRRSEPVLKKHAERYDHAAIRFNHELVGLEQDAAGVTSTVLDRGTGETYTVRSRYLLGADGGRTVGELAGVQLSGPEKIMTLTSMYLSMDLSPYLDEAEDAVFHWIFNPDHPRHLGWGAVLVPEGPEWGRKSKEWVLHVTGEGMDASQPEKMVQWAREAVGLPDIDIEVLTIAEWDMGGYLADDFRAGRVFMLGDAAHKVPPAGGLGLNAAVQDAYNLCWKLAAVLDGRAGDALLDTYSAERRPVNQHNLDTAMQAAPAQFGAAEVMGLSPDKSAEENWAALRLFWEDGPGAVERRHAFTQWLGNLTLVFHQHNTDFGYTYDSPAIVGDSTPAPAPLDAIRLYQPSTRPGHPLPHAWVDRAGERTALRELIHGGHFALIAGEDGHDWVEAATQIAEQRKLPLRAARVGLGDVDFVDTRLAWTKQREISTTGAVLVRPDGHVAFRSAASVDDPAAVLSAAFRRILHTDGE</sequence>
<dbReference type="InterPro" id="IPR002938">
    <property type="entry name" value="FAD-bd"/>
</dbReference>
<dbReference type="Proteomes" id="UP000249616">
    <property type="component" value="Chromosome"/>
</dbReference>
<protein>
    <submittedName>
        <fullName evidence="5">FAD-binding monooxygenase</fullName>
    </submittedName>
</protein>
<evidence type="ECO:0000256" key="3">
    <source>
        <dbReference type="ARBA" id="ARBA00022827"/>
    </source>
</evidence>
<dbReference type="Pfam" id="PF01494">
    <property type="entry name" value="FAD_binding_3"/>
    <property type="match status" value="1"/>
</dbReference>
<dbReference type="Pfam" id="PF21274">
    <property type="entry name" value="Rng_hyd_C"/>
    <property type="match status" value="1"/>
</dbReference>
<dbReference type="Gene3D" id="3.30.9.10">
    <property type="entry name" value="D-Amino Acid Oxidase, subunit A, domain 2"/>
    <property type="match status" value="1"/>
</dbReference>
<dbReference type="SUPFAM" id="SSF51905">
    <property type="entry name" value="FAD/NAD(P)-binding domain"/>
    <property type="match status" value="1"/>
</dbReference>
<dbReference type="GO" id="GO:0016709">
    <property type="term" value="F:oxidoreductase activity, acting on paired donors, with incorporation or reduction of molecular oxygen, NAD(P)H as one donor, and incorporation of one atom of oxygen"/>
    <property type="evidence" value="ECO:0007669"/>
    <property type="project" value="UniProtKB-ARBA"/>
</dbReference>
<accession>A0A2Z4JA55</accession>
<organism evidence="5 6">
    <name type="scientific">Streptomyces cadmiisoli</name>
    <dbReference type="NCBI Taxonomy" id="2184053"/>
    <lineage>
        <taxon>Bacteria</taxon>
        <taxon>Bacillati</taxon>
        <taxon>Actinomycetota</taxon>
        <taxon>Actinomycetes</taxon>
        <taxon>Kitasatosporales</taxon>
        <taxon>Streptomycetaceae</taxon>
        <taxon>Streptomyces</taxon>
        <taxon>Streptomyces aurantiacus group</taxon>
    </lineage>
</organism>
<evidence type="ECO:0000313" key="5">
    <source>
        <dbReference type="EMBL" id="AWW41995.1"/>
    </source>
</evidence>
<dbReference type="KEGG" id="scad:DN051_39765"/>
<name>A0A2Z4JA55_9ACTN</name>
<feature type="domain" description="FAD-binding" evidence="4">
    <location>
        <begin position="9"/>
        <end position="380"/>
    </location>
</feature>
<keyword evidence="5" id="KW-0503">Monooxygenase</keyword>
<keyword evidence="5" id="KW-0560">Oxidoreductase</keyword>
<evidence type="ECO:0000313" key="6">
    <source>
        <dbReference type="Proteomes" id="UP000249616"/>
    </source>
</evidence>
<comment type="cofactor">
    <cofactor evidence="1">
        <name>FAD</name>
        <dbReference type="ChEBI" id="CHEBI:57692"/>
    </cofactor>
</comment>
<dbReference type="Gene3D" id="3.50.50.60">
    <property type="entry name" value="FAD/NAD(P)-binding domain"/>
    <property type="match status" value="1"/>
</dbReference>
<dbReference type="InterPro" id="IPR036188">
    <property type="entry name" value="FAD/NAD-bd_sf"/>
</dbReference>
<dbReference type="AlphaFoldDB" id="A0A2Z4JA55"/>
<gene>
    <name evidence="5" type="ORF">DN051_39765</name>
</gene>
<keyword evidence="6" id="KW-1185">Reference proteome</keyword>
<dbReference type="EMBL" id="CP030073">
    <property type="protein sequence ID" value="AWW41995.1"/>
    <property type="molecule type" value="Genomic_DNA"/>
</dbReference>
<evidence type="ECO:0000256" key="2">
    <source>
        <dbReference type="ARBA" id="ARBA00022630"/>
    </source>
</evidence>
<dbReference type="InterPro" id="IPR050641">
    <property type="entry name" value="RIFMO-like"/>
</dbReference>
<dbReference type="PANTHER" id="PTHR43004">
    <property type="entry name" value="TRK SYSTEM POTASSIUM UPTAKE PROTEIN"/>
    <property type="match status" value="1"/>
</dbReference>
<keyword evidence="3" id="KW-0274">FAD</keyword>
<reference evidence="5 6" key="1">
    <citation type="journal article" date="2019" name="Int. J. Syst. Evol. Microbiol.">
        <title>Streptomyces cadmiisoli sp. nov., a novel actinomycete isolated from cadmium-contaminated soil.</title>
        <authorList>
            <person name="Li K."/>
            <person name="Tang X."/>
            <person name="Zhao J."/>
            <person name="Guo Y."/>
            <person name="Tang Y."/>
            <person name="Gao J."/>
        </authorList>
    </citation>
    <scope>NUCLEOTIDE SEQUENCE [LARGE SCALE GENOMIC DNA]</scope>
    <source>
        <strain evidence="5 6">ZFG47</strain>
    </source>
</reference>
<dbReference type="PANTHER" id="PTHR43004:SF19">
    <property type="entry name" value="BINDING MONOOXYGENASE, PUTATIVE (JCVI)-RELATED"/>
    <property type="match status" value="1"/>
</dbReference>
<evidence type="ECO:0000259" key="4">
    <source>
        <dbReference type="Pfam" id="PF01494"/>
    </source>
</evidence>